<keyword evidence="10" id="KW-1185">Reference proteome</keyword>
<comment type="caution">
    <text evidence="9">The sequence shown here is derived from an EMBL/GenBank/DDBJ whole genome shotgun (WGS) entry which is preliminary data.</text>
</comment>
<dbReference type="OrthoDB" id="9782291at2"/>
<dbReference type="AlphaFoldDB" id="A3K366"/>
<protein>
    <recommendedName>
        <fullName evidence="8">VTT domain-containing protein</fullName>
    </recommendedName>
</protein>
<dbReference type="EMBL" id="AAYA01000005">
    <property type="protein sequence ID" value="EBA08625.1"/>
    <property type="molecule type" value="Genomic_DNA"/>
</dbReference>
<evidence type="ECO:0000259" key="8">
    <source>
        <dbReference type="Pfam" id="PF09335"/>
    </source>
</evidence>
<feature type="domain" description="VTT" evidence="8">
    <location>
        <begin position="33"/>
        <end position="159"/>
    </location>
</feature>
<evidence type="ECO:0000256" key="2">
    <source>
        <dbReference type="ARBA" id="ARBA00010792"/>
    </source>
</evidence>
<keyword evidence="3 7" id="KW-1003">Cell membrane</keyword>
<evidence type="ECO:0000256" key="4">
    <source>
        <dbReference type="ARBA" id="ARBA00022692"/>
    </source>
</evidence>
<comment type="similarity">
    <text evidence="2 7">Belongs to the DedA family.</text>
</comment>
<dbReference type="Proteomes" id="UP000005713">
    <property type="component" value="Unassembled WGS sequence"/>
</dbReference>
<evidence type="ECO:0000256" key="6">
    <source>
        <dbReference type="ARBA" id="ARBA00023136"/>
    </source>
</evidence>
<dbReference type="PANTHER" id="PTHR30353">
    <property type="entry name" value="INNER MEMBRANE PROTEIN DEDA-RELATED"/>
    <property type="match status" value="1"/>
</dbReference>
<reference evidence="9 10" key="1">
    <citation type="submission" date="2006-06" db="EMBL/GenBank/DDBJ databases">
        <authorList>
            <person name="Moran M.A."/>
            <person name="Ferriera S."/>
            <person name="Johnson J."/>
            <person name="Kravitz S."/>
            <person name="Beeson K."/>
            <person name="Sutton G."/>
            <person name="Rogers Y.-H."/>
            <person name="Friedman R."/>
            <person name="Frazier M."/>
            <person name="Venter J.C."/>
        </authorList>
    </citation>
    <scope>NUCLEOTIDE SEQUENCE [LARGE SCALE GENOMIC DNA]</scope>
    <source>
        <strain evidence="9 10">E-37</strain>
    </source>
</reference>
<dbReference type="Pfam" id="PF09335">
    <property type="entry name" value="VTT_dom"/>
    <property type="match status" value="1"/>
</dbReference>
<evidence type="ECO:0000313" key="9">
    <source>
        <dbReference type="EMBL" id="EBA08625.1"/>
    </source>
</evidence>
<keyword evidence="4 7" id="KW-0812">Transmembrane</keyword>
<dbReference type="PANTHER" id="PTHR30353:SF15">
    <property type="entry name" value="INNER MEMBRANE PROTEIN YABI"/>
    <property type="match status" value="1"/>
</dbReference>
<dbReference type="RefSeq" id="WP_005858649.1">
    <property type="nucleotide sequence ID" value="NZ_AAYA01000005.1"/>
</dbReference>
<keyword evidence="6 7" id="KW-0472">Membrane</keyword>
<evidence type="ECO:0000256" key="3">
    <source>
        <dbReference type="ARBA" id="ARBA00022475"/>
    </source>
</evidence>
<evidence type="ECO:0000313" key="10">
    <source>
        <dbReference type="Proteomes" id="UP000005713"/>
    </source>
</evidence>
<evidence type="ECO:0000256" key="5">
    <source>
        <dbReference type="ARBA" id="ARBA00022989"/>
    </source>
</evidence>
<feature type="transmembrane region" description="Helical" evidence="7">
    <location>
        <begin position="136"/>
        <end position="154"/>
    </location>
</feature>
<comment type="subcellular location">
    <subcellularLocation>
        <location evidence="1 7">Cell membrane</location>
        <topology evidence="1 7">Multi-pass membrane protein</topology>
    </subcellularLocation>
</comment>
<sequence length="204" mass="21734">MTVSVVSGWGLLGGSIPAAVFITILLEAFGVPLPGESALIAASAAAGAGETRLPLVFLAAWAGAVIGDNIGYFIGRRYGQSLVERYGARIGLTQALYARVELAARKYGAFMVVVARFFVVLRQFNGLVAGSTGMPWFRFLVANIVGAAAWAAVWTLLGDRAARWLTHHPNVMHAVPLFAFAAVAIFVSVLLYRRRGSRRGPRGS</sequence>
<dbReference type="InterPro" id="IPR032818">
    <property type="entry name" value="DedA-like"/>
</dbReference>
<feature type="transmembrane region" description="Helical" evidence="7">
    <location>
        <begin position="174"/>
        <end position="192"/>
    </location>
</feature>
<evidence type="ECO:0000256" key="1">
    <source>
        <dbReference type="ARBA" id="ARBA00004651"/>
    </source>
</evidence>
<dbReference type="InterPro" id="IPR032816">
    <property type="entry name" value="VTT_dom"/>
</dbReference>
<accession>A3K366</accession>
<gene>
    <name evidence="9" type="ORF">SSE37_17473</name>
</gene>
<keyword evidence="5 7" id="KW-1133">Transmembrane helix</keyword>
<name>A3K366_SAGS3</name>
<proteinExistence type="inferred from homology"/>
<dbReference type="eggNOG" id="COG0586">
    <property type="taxonomic scope" value="Bacteria"/>
</dbReference>
<dbReference type="GO" id="GO:0005886">
    <property type="term" value="C:plasma membrane"/>
    <property type="evidence" value="ECO:0007669"/>
    <property type="project" value="UniProtKB-SubCell"/>
</dbReference>
<organism evidence="9 10">
    <name type="scientific">Sagittula stellata (strain ATCC 700073 / DSM 11524 / E-37)</name>
    <dbReference type="NCBI Taxonomy" id="388399"/>
    <lineage>
        <taxon>Bacteria</taxon>
        <taxon>Pseudomonadati</taxon>
        <taxon>Pseudomonadota</taxon>
        <taxon>Alphaproteobacteria</taxon>
        <taxon>Rhodobacterales</taxon>
        <taxon>Roseobacteraceae</taxon>
        <taxon>Sagittula</taxon>
    </lineage>
</organism>
<feature type="transmembrane region" description="Helical" evidence="7">
    <location>
        <begin position="53"/>
        <end position="74"/>
    </location>
</feature>
<evidence type="ECO:0000256" key="7">
    <source>
        <dbReference type="RuleBase" id="RU367016"/>
    </source>
</evidence>
<feature type="transmembrane region" description="Helical" evidence="7">
    <location>
        <begin position="12"/>
        <end position="33"/>
    </location>
</feature>